<accession>A0A537J705</accession>
<evidence type="ECO:0000313" key="2">
    <source>
        <dbReference type="Proteomes" id="UP000320048"/>
    </source>
</evidence>
<reference evidence="1 2" key="1">
    <citation type="journal article" date="2019" name="Nat. Microbiol.">
        <title>Mediterranean grassland soil C-N compound turnover is dependent on rainfall and depth, and is mediated by genomically divergent microorganisms.</title>
        <authorList>
            <person name="Diamond S."/>
            <person name="Andeer P.F."/>
            <person name="Li Z."/>
            <person name="Crits-Christoph A."/>
            <person name="Burstein D."/>
            <person name="Anantharaman K."/>
            <person name="Lane K.R."/>
            <person name="Thomas B.C."/>
            <person name="Pan C."/>
            <person name="Northen T.R."/>
            <person name="Banfield J.F."/>
        </authorList>
    </citation>
    <scope>NUCLEOTIDE SEQUENCE [LARGE SCALE GENOMIC DNA]</scope>
    <source>
        <strain evidence="1">NP_7</strain>
    </source>
</reference>
<comment type="caution">
    <text evidence="1">The sequence shown here is derived from an EMBL/GenBank/DDBJ whole genome shotgun (WGS) entry which is preliminary data.</text>
</comment>
<evidence type="ECO:0000313" key="1">
    <source>
        <dbReference type="EMBL" id="TMI79329.1"/>
    </source>
</evidence>
<name>A0A537J705_9BACT</name>
<dbReference type="AlphaFoldDB" id="A0A537J705"/>
<organism evidence="1 2">
    <name type="scientific">Candidatus Segetimicrobium genomatis</name>
    <dbReference type="NCBI Taxonomy" id="2569760"/>
    <lineage>
        <taxon>Bacteria</taxon>
        <taxon>Bacillati</taxon>
        <taxon>Candidatus Sysuimicrobiota</taxon>
        <taxon>Candidatus Sysuimicrobiia</taxon>
        <taxon>Candidatus Sysuimicrobiales</taxon>
        <taxon>Candidatus Segetimicrobiaceae</taxon>
        <taxon>Candidatus Segetimicrobium</taxon>
    </lineage>
</organism>
<gene>
    <name evidence="1" type="ORF">E6H04_10720</name>
</gene>
<proteinExistence type="predicted"/>
<dbReference type="EMBL" id="VBAO01000294">
    <property type="protein sequence ID" value="TMI79329.1"/>
    <property type="molecule type" value="Genomic_DNA"/>
</dbReference>
<sequence>MADPVPVLHRLAASNIVVGHTDFLFLPLPPPWRITRAVVTPEVRTTVRSGARTWVASGETRHVVFDRDRNVGLELVVRIGTGPPRLPRRVRELLDEGGAFCNGHEARYRIVRRGRGFLMRGEEQILAVAFRCPVTQRGVAVEIGGACAEGELRRFLAAMAGLECH</sequence>
<dbReference type="Proteomes" id="UP000320048">
    <property type="component" value="Unassembled WGS sequence"/>
</dbReference>
<protein>
    <submittedName>
        <fullName evidence="1">Uncharacterized protein</fullName>
    </submittedName>
</protein>